<protein>
    <submittedName>
        <fullName evidence="2">N-acetyltransferase</fullName>
    </submittedName>
</protein>
<dbReference type="EMBL" id="PXYW01000033">
    <property type="protein sequence ID" value="PSR32672.1"/>
    <property type="molecule type" value="Genomic_DNA"/>
</dbReference>
<sequence length="178" mass="21042">MSVDLMEVTAVNVDVHRTLYRWDQEETHRERFTCRPVPALLGWDTFMHSIVHRLQSDALRLFVLWDETLNEPLGRVTAFDHNSRNRSAEFGYYLPPVHRQQGYGREMVRRFLSAMFSDRVWSLHKLYATTASGNIPSVRLLEGLGFHLDGIMREHYWFETEVQDQLCYSLLVREWPLG</sequence>
<proteinExistence type="predicted"/>
<evidence type="ECO:0000313" key="2">
    <source>
        <dbReference type="EMBL" id="PSR32672.1"/>
    </source>
</evidence>
<dbReference type="AlphaFoldDB" id="A0A2T2XE11"/>
<name>A0A2T2XE11_9FIRM</name>
<dbReference type="GO" id="GO:0008999">
    <property type="term" value="F:protein-N-terminal-alanine acetyltransferase activity"/>
    <property type="evidence" value="ECO:0007669"/>
    <property type="project" value="TreeGrafter"/>
</dbReference>
<keyword evidence="2" id="KW-0808">Transferase</keyword>
<comment type="caution">
    <text evidence="2">The sequence shown here is derived from an EMBL/GenBank/DDBJ whole genome shotgun (WGS) entry which is preliminary data.</text>
</comment>
<evidence type="ECO:0000259" key="1">
    <source>
        <dbReference type="PROSITE" id="PS51186"/>
    </source>
</evidence>
<dbReference type="GO" id="GO:1990189">
    <property type="term" value="F:protein N-terminal-serine acetyltransferase activity"/>
    <property type="evidence" value="ECO:0007669"/>
    <property type="project" value="TreeGrafter"/>
</dbReference>
<dbReference type="PROSITE" id="PS51186">
    <property type="entry name" value="GNAT"/>
    <property type="match status" value="1"/>
</dbReference>
<organism evidence="2 3">
    <name type="scientific">Sulfobacillus benefaciens</name>
    <dbReference type="NCBI Taxonomy" id="453960"/>
    <lineage>
        <taxon>Bacteria</taxon>
        <taxon>Bacillati</taxon>
        <taxon>Bacillota</taxon>
        <taxon>Clostridia</taxon>
        <taxon>Eubacteriales</taxon>
        <taxon>Clostridiales Family XVII. Incertae Sedis</taxon>
        <taxon>Sulfobacillus</taxon>
    </lineage>
</organism>
<reference evidence="2 3" key="1">
    <citation type="journal article" date="2014" name="BMC Genomics">
        <title>Comparison of environmental and isolate Sulfobacillus genomes reveals diverse carbon, sulfur, nitrogen, and hydrogen metabolisms.</title>
        <authorList>
            <person name="Justice N.B."/>
            <person name="Norman A."/>
            <person name="Brown C.T."/>
            <person name="Singh A."/>
            <person name="Thomas B.C."/>
            <person name="Banfield J.F."/>
        </authorList>
    </citation>
    <scope>NUCLEOTIDE SEQUENCE [LARGE SCALE GENOMIC DNA]</scope>
    <source>
        <strain evidence="2">AMDSBA4</strain>
    </source>
</reference>
<dbReference type="InterPro" id="IPR051908">
    <property type="entry name" value="Ribosomal_N-acetyltransferase"/>
</dbReference>
<dbReference type="PANTHER" id="PTHR43441">
    <property type="entry name" value="RIBOSOMAL-PROTEIN-SERINE ACETYLTRANSFERASE"/>
    <property type="match status" value="1"/>
</dbReference>
<dbReference type="Gene3D" id="3.40.630.30">
    <property type="match status" value="1"/>
</dbReference>
<dbReference type="SUPFAM" id="SSF55729">
    <property type="entry name" value="Acyl-CoA N-acyltransferases (Nat)"/>
    <property type="match status" value="1"/>
</dbReference>
<dbReference type="GO" id="GO:0005737">
    <property type="term" value="C:cytoplasm"/>
    <property type="evidence" value="ECO:0007669"/>
    <property type="project" value="TreeGrafter"/>
</dbReference>
<evidence type="ECO:0000313" key="3">
    <source>
        <dbReference type="Proteomes" id="UP000242972"/>
    </source>
</evidence>
<accession>A0A2T2XE11</accession>
<gene>
    <name evidence="2" type="ORF">C7B46_12995</name>
</gene>
<dbReference type="PANTHER" id="PTHR43441:SF11">
    <property type="entry name" value="RIBOSOMAL-PROTEIN-SERINE ACETYLTRANSFERASE"/>
    <property type="match status" value="1"/>
</dbReference>
<dbReference type="InterPro" id="IPR016181">
    <property type="entry name" value="Acyl_CoA_acyltransferase"/>
</dbReference>
<feature type="domain" description="N-acetyltransferase" evidence="1">
    <location>
        <begin position="6"/>
        <end position="173"/>
    </location>
</feature>
<dbReference type="InterPro" id="IPR000182">
    <property type="entry name" value="GNAT_dom"/>
</dbReference>
<dbReference type="Pfam" id="PF13302">
    <property type="entry name" value="Acetyltransf_3"/>
    <property type="match status" value="1"/>
</dbReference>
<dbReference type="Proteomes" id="UP000242972">
    <property type="component" value="Unassembled WGS sequence"/>
</dbReference>